<proteinExistence type="predicted"/>
<name>A0A834K9M5_VESVU</name>
<organism evidence="1 2">
    <name type="scientific">Vespula vulgaris</name>
    <name type="common">Yellow jacket</name>
    <name type="synonym">Wasp</name>
    <dbReference type="NCBI Taxonomy" id="7454"/>
    <lineage>
        <taxon>Eukaryota</taxon>
        <taxon>Metazoa</taxon>
        <taxon>Ecdysozoa</taxon>
        <taxon>Arthropoda</taxon>
        <taxon>Hexapoda</taxon>
        <taxon>Insecta</taxon>
        <taxon>Pterygota</taxon>
        <taxon>Neoptera</taxon>
        <taxon>Endopterygota</taxon>
        <taxon>Hymenoptera</taxon>
        <taxon>Apocrita</taxon>
        <taxon>Aculeata</taxon>
        <taxon>Vespoidea</taxon>
        <taxon>Vespidae</taxon>
        <taxon>Vespinae</taxon>
        <taxon>Vespula</taxon>
    </lineage>
</organism>
<evidence type="ECO:0000313" key="1">
    <source>
        <dbReference type="EMBL" id="KAF7402652.1"/>
    </source>
</evidence>
<dbReference type="AlphaFoldDB" id="A0A834K9M5"/>
<accession>A0A834K9M5</accession>
<sequence>MAHEGQHPPALENGHSSKAAGLLLAQSQAKAACWRHNRTFLTETGFFKLRPTMVQSLSSRLTSVPLSSEKRQSNDSDSLVGTSWMMVHDINNSTIVSSPSEKCHISRTMAVSAGKQLKEFLRIVEWYSLVISMPTMR</sequence>
<dbReference type="Proteomes" id="UP000614350">
    <property type="component" value="Unassembled WGS sequence"/>
</dbReference>
<comment type="caution">
    <text evidence="1">The sequence shown here is derived from an EMBL/GenBank/DDBJ whole genome shotgun (WGS) entry which is preliminary data.</text>
</comment>
<protein>
    <submittedName>
        <fullName evidence="1">Uncharacterized protein</fullName>
    </submittedName>
</protein>
<dbReference type="EMBL" id="JACSEA010000004">
    <property type="protein sequence ID" value="KAF7402652.1"/>
    <property type="molecule type" value="Genomic_DNA"/>
</dbReference>
<reference evidence="1" key="1">
    <citation type="journal article" date="2020" name="G3 (Bethesda)">
        <title>High-Quality Assemblies for Three Invasive Social Wasps from the &lt;i&gt;Vespula&lt;/i&gt; Genus.</title>
        <authorList>
            <person name="Harrop T.W.R."/>
            <person name="Guhlin J."/>
            <person name="McLaughlin G.M."/>
            <person name="Permina E."/>
            <person name="Stockwell P."/>
            <person name="Gilligan J."/>
            <person name="Le Lec M.F."/>
            <person name="Gruber M.A.M."/>
            <person name="Quinn O."/>
            <person name="Lovegrove M."/>
            <person name="Duncan E.J."/>
            <person name="Remnant E.J."/>
            <person name="Van Eeckhoven J."/>
            <person name="Graham B."/>
            <person name="Knapp R.A."/>
            <person name="Langford K.W."/>
            <person name="Kronenberg Z."/>
            <person name="Press M.O."/>
            <person name="Eacker S.M."/>
            <person name="Wilson-Rankin E.E."/>
            <person name="Purcell J."/>
            <person name="Lester P.J."/>
            <person name="Dearden P.K."/>
        </authorList>
    </citation>
    <scope>NUCLEOTIDE SEQUENCE</scope>
    <source>
        <strain evidence="1">Marl-1</strain>
    </source>
</reference>
<gene>
    <name evidence="1" type="ORF">HZH66_004919</name>
</gene>
<keyword evidence="2" id="KW-1185">Reference proteome</keyword>
<evidence type="ECO:0000313" key="2">
    <source>
        <dbReference type="Proteomes" id="UP000614350"/>
    </source>
</evidence>